<dbReference type="PANTHER" id="PTHR47466">
    <property type="match status" value="1"/>
</dbReference>
<evidence type="ECO:0000256" key="5">
    <source>
        <dbReference type="ARBA" id="ARBA00022729"/>
    </source>
</evidence>
<feature type="signal peptide" evidence="11">
    <location>
        <begin position="1"/>
        <end position="18"/>
    </location>
</feature>
<evidence type="ECO:0000259" key="12">
    <source>
        <dbReference type="Pfam" id="PF05572"/>
    </source>
</evidence>
<feature type="region of interest" description="Disordered" evidence="10">
    <location>
        <begin position="347"/>
        <end position="403"/>
    </location>
</feature>
<dbReference type="Proteomes" id="UP001251528">
    <property type="component" value="Unassembled WGS sequence"/>
</dbReference>
<proteinExistence type="inferred from homology"/>
<evidence type="ECO:0000256" key="9">
    <source>
        <dbReference type="ARBA" id="ARBA00023157"/>
    </source>
</evidence>
<reference evidence="13" key="1">
    <citation type="submission" date="2023-06" db="EMBL/GenBank/DDBJ databases">
        <title>Conoideocrella luteorostrata (Hypocreales: Clavicipitaceae), a potential biocontrol fungus for elongate hemlock scale in United States Christmas tree production areas.</title>
        <authorList>
            <person name="Barrett H."/>
            <person name="Lovett B."/>
            <person name="Macias A.M."/>
            <person name="Stajich J.E."/>
            <person name="Kasson M.T."/>
        </authorList>
    </citation>
    <scope>NUCLEOTIDE SEQUENCE</scope>
    <source>
        <strain evidence="13">ARSEF 14590</strain>
    </source>
</reference>
<evidence type="ECO:0000313" key="13">
    <source>
        <dbReference type="EMBL" id="KAK2590002.1"/>
    </source>
</evidence>
<feature type="chain" id="PRO_5042512455" description="Peptidase M43 pregnancy-associated plasma-A domain-containing protein" evidence="11">
    <location>
        <begin position="19"/>
        <end position="403"/>
    </location>
</feature>
<organism evidence="13 14">
    <name type="scientific">Conoideocrella luteorostrata</name>
    <dbReference type="NCBI Taxonomy" id="1105319"/>
    <lineage>
        <taxon>Eukaryota</taxon>
        <taxon>Fungi</taxon>
        <taxon>Dikarya</taxon>
        <taxon>Ascomycota</taxon>
        <taxon>Pezizomycotina</taxon>
        <taxon>Sordariomycetes</taxon>
        <taxon>Hypocreomycetidae</taxon>
        <taxon>Hypocreales</taxon>
        <taxon>Clavicipitaceae</taxon>
        <taxon>Conoideocrella</taxon>
    </lineage>
</organism>
<keyword evidence="9" id="KW-1015">Disulfide bond</keyword>
<keyword evidence="6" id="KW-0378">Hydrolase</keyword>
<evidence type="ECO:0000256" key="7">
    <source>
        <dbReference type="ARBA" id="ARBA00022833"/>
    </source>
</evidence>
<name>A0AAJ0CE50_9HYPO</name>
<keyword evidence="7" id="KW-0862">Zinc</keyword>
<evidence type="ECO:0000256" key="4">
    <source>
        <dbReference type="ARBA" id="ARBA00022723"/>
    </source>
</evidence>
<evidence type="ECO:0000256" key="1">
    <source>
        <dbReference type="ARBA" id="ARBA00003174"/>
    </source>
</evidence>
<accession>A0AAJ0CE50</accession>
<evidence type="ECO:0000256" key="11">
    <source>
        <dbReference type="SAM" id="SignalP"/>
    </source>
</evidence>
<gene>
    <name evidence="13" type="ORF">QQS21_012320</name>
</gene>
<evidence type="ECO:0000256" key="8">
    <source>
        <dbReference type="ARBA" id="ARBA00023049"/>
    </source>
</evidence>
<dbReference type="InterPro" id="IPR024079">
    <property type="entry name" value="MetalloPept_cat_dom_sf"/>
</dbReference>
<feature type="domain" description="Peptidase M43 pregnancy-associated plasma-A" evidence="12">
    <location>
        <begin position="132"/>
        <end position="280"/>
    </location>
</feature>
<dbReference type="Pfam" id="PF05572">
    <property type="entry name" value="Peptidase_M43"/>
    <property type="match status" value="1"/>
</dbReference>
<dbReference type="GO" id="GO:0008237">
    <property type="term" value="F:metallopeptidase activity"/>
    <property type="evidence" value="ECO:0007669"/>
    <property type="project" value="UniProtKB-KW"/>
</dbReference>
<dbReference type="PANTHER" id="PTHR47466:SF1">
    <property type="entry name" value="METALLOPROTEASE MEP1 (AFU_ORTHOLOGUE AFUA_1G07730)-RELATED"/>
    <property type="match status" value="1"/>
</dbReference>
<dbReference type="AlphaFoldDB" id="A0AAJ0CE50"/>
<keyword evidence="4" id="KW-0479">Metal-binding</keyword>
<keyword evidence="5 11" id="KW-0732">Signal</keyword>
<sequence length="403" mass="44631">MRAAILSLAVVGAAAVQGGSNDEDDCLAQPPEKMAEILESLATTDDKRWLFRRDENSTIHVDLYMHVVASSTTSTGYLTNDTVDKQFAVLNSGYKPARIVFNRKGDDWTVNPAWSTGQNELTMKRALRKGDKKSINIYFLEAPHGRTSVHGSSTFPDDLSKPNGLVDDGCLIQANTTFNASSTNTYMERFGGVTAIHEVGHWFGLYHTFSPEAGLKGPDPCSYDADKVNDTPIHRINTACQAKNSCKNQPGMDPIENYMNYGGDECRSQFTPGQIERMHQQWQDFRLPSTDRPLQKLKWEPGHGCPEDYRTKWSCGTAAYCKFYDERNPPNDVFLNSKDCLAAHEEPKADVPVTTTVPSTSGHKLNGNKARPTSKMNTGASRTKKKEKVATPSPTKNVSKLVN</sequence>
<keyword evidence="8" id="KW-0482">Metalloprotease</keyword>
<keyword evidence="3" id="KW-0645">Protease</keyword>
<dbReference type="CDD" id="cd04275">
    <property type="entry name" value="ZnMc_pappalysin_like"/>
    <property type="match status" value="1"/>
</dbReference>
<protein>
    <recommendedName>
        <fullName evidence="12">Peptidase M43 pregnancy-associated plasma-A domain-containing protein</fullName>
    </recommendedName>
</protein>
<evidence type="ECO:0000256" key="2">
    <source>
        <dbReference type="ARBA" id="ARBA00008721"/>
    </source>
</evidence>
<dbReference type="GO" id="GO:0046872">
    <property type="term" value="F:metal ion binding"/>
    <property type="evidence" value="ECO:0007669"/>
    <property type="project" value="UniProtKB-KW"/>
</dbReference>
<evidence type="ECO:0000313" key="14">
    <source>
        <dbReference type="Proteomes" id="UP001251528"/>
    </source>
</evidence>
<comment type="function">
    <text evidence="1">Secreted metalloproteinase that allows assimilation of proteinaceous substrates.</text>
</comment>
<evidence type="ECO:0000256" key="6">
    <source>
        <dbReference type="ARBA" id="ARBA00022801"/>
    </source>
</evidence>
<evidence type="ECO:0000256" key="3">
    <source>
        <dbReference type="ARBA" id="ARBA00022670"/>
    </source>
</evidence>
<keyword evidence="14" id="KW-1185">Reference proteome</keyword>
<comment type="similarity">
    <text evidence="2">Belongs to the peptidase M43B family.</text>
</comment>
<dbReference type="SUPFAM" id="SSF55486">
    <property type="entry name" value="Metalloproteases ('zincins'), catalytic domain"/>
    <property type="match status" value="1"/>
</dbReference>
<evidence type="ECO:0000256" key="10">
    <source>
        <dbReference type="SAM" id="MobiDB-lite"/>
    </source>
</evidence>
<dbReference type="GO" id="GO:0006508">
    <property type="term" value="P:proteolysis"/>
    <property type="evidence" value="ECO:0007669"/>
    <property type="project" value="UniProtKB-KW"/>
</dbReference>
<dbReference type="InterPro" id="IPR008754">
    <property type="entry name" value="Peptidase_M43"/>
</dbReference>
<feature type="compositionally biased region" description="Polar residues" evidence="10">
    <location>
        <begin position="392"/>
        <end position="403"/>
    </location>
</feature>
<feature type="compositionally biased region" description="Low complexity" evidence="10">
    <location>
        <begin position="351"/>
        <end position="361"/>
    </location>
</feature>
<dbReference type="Gene3D" id="3.40.390.10">
    <property type="entry name" value="Collagenase (Catalytic Domain)"/>
    <property type="match status" value="1"/>
</dbReference>
<comment type="caution">
    <text evidence="13">The sequence shown here is derived from an EMBL/GenBank/DDBJ whole genome shotgun (WGS) entry which is preliminary data.</text>
</comment>
<dbReference type="EMBL" id="JASWJB010000507">
    <property type="protein sequence ID" value="KAK2590002.1"/>
    <property type="molecule type" value="Genomic_DNA"/>
</dbReference>